<evidence type="ECO:0000256" key="1">
    <source>
        <dbReference type="SAM" id="SignalP"/>
    </source>
</evidence>
<proteinExistence type="predicted"/>
<protein>
    <recommendedName>
        <fullName evidence="4">Secreted protein</fullName>
    </recommendedName>
</protein>
<feature type="signal peptide" evidence="1">
    <location>
        <begin position="1"/>
        <end position="20"/>
    </location>
</feature>
<evidence type="ECO:0008006" key="4">
    <source>
        <dbReference type="Google" id="ProtNLM"/>
    </source>
</evidence>
<comment type="caution">
    <text evidence="2">The sequence shown here is derived from an EMBL/GenBank/DDBJ whole genome shotgun (WGS) entry which is preliminary data.</text>
</comment>
<feature type="chain" id="PRO_5047364458" description="Secreted protein" evidence="1">
    <location>
        <begin position="21"/>
        <end position="112"/>
    </location>
</feature>
<dbReference type="EMBL" id="JAPCWZ010000003">
    <property type="protein sequence ID" value="KAK8874418.1"/>
    <property type="molecule type" value="Genomic_DNA"/>
</dbReference>
<dbReference type="Proteomes" id="UP001390339">
    <property type="component" value="Unassembled WGS sequence"/>
</dbReference>
<evidence type="ECO:0000313" key="2">
    <source>
        <dbReference type="EMBL" id="KAK8874418.1"/>
    </source>
</evidence>
<gene>
    <name evidence="2" type="ORF">PGQ11_004932</name>
</gene>
<reference evidence="2 3" key="1">
    <citation type="journal article" date="2024" name="IMA Fungus">
        <title>Apiospora arundinis, a panoply of carbohydrate-active enzymes and secondary metabolites.</title>
        <authorList>
            <person name="Sorensen T."/>
            <person name="Petersen C."/>
            <person name="Muurmann A.T."/>
            <person name="Christiansen J.V."/>
            <person name="Brundto M.L."/>
            <person name="Overgaard C.K."/>
            <person name="Boysen A.T."/>
            <person name="Wollenberg R.D."/>
            <person name="Larsen T.O."/>
            <person name="Sorensen J.L."/>
            <person name="Nielsen K.L."/>
            <person name="Sondergaard T.E."/>
        </authorList>
    </citation>
    <scope>NUCLEOTIDE SEQUENCE [LARGE SCALE GENOMIC DNA]</scope>
    <source>
        <strain evidence="2 3">AAU 773</strain>
    </source>
</reference>
<evidence type="ECO:0000313" key="3">
    <source>
        <dbReference type="Proteomes" id="UP001390339"/>
    </source>
</evidence>
<name>A0ABR2JA40_9PEZI</name>
<keyword evidence="1" id="KW-0732">Signal</keyword>
<keyword evidence="3" id="KW-1185">Reference proteome</keyword>
<sequence>MPSILWIGTWVALFTTPREGFPLREWEGIRHSRRASVLSLQNLGWLLGHGHAIHARSQQKKTVSDVQLTWSSLGYFLCQARLSQRVRVDWLAPWSLAVSPTANVVIFHPTVL</sequence>
<organism evidence="2 3">
    <name type="scientific">Apiospora arundinis</name>
    <dbReference type="NCBI Taxonomy" id="335852"/>
    <lineage>
        <taxon>Eukaryota</taxon>
        <taxon>Fungi</taxon>
        <taxon>Dikarya</taxon>
        <taxon>Ascomycota</taxon>
        <taxon>Pezizomycotina</taxon>
        <taxon>Sordariomycetes</taxon>
        <taxon>Xylariomycetidae</taxon>
        <taxon>Amphisphaeriales</taxon>
        <taxon>Apiosporaceae</taxon>
        <taxon>Apiospora</taxon>
    </lineage>
</organism>
<accession>A0ABR2JA40</accession>